<proteinExistence type="predicted"/>
<dbReference type="AlphaFoldDB" id="A0A7W6K7P3"/>
<gene>
    <name evidence="1" type="ORF">GGQ60_000607</name>
</gene>
<evidence type="ECO:0000313" key="2">
    <source>
        <dbReference type="Proteomes" id="UP000532273"/>
    </source>
</evidence>
<reference evidence="1 2" key="1">
    <citation type="submission" date="2020-08" db="EMBL/GenBank/DDBJ databases">
        <title>Genomic Encyclopedia of Type Strains, Phase IV (KMG-IV): sequencing the most valuable type-strain genomes for metagenomic binning, comparative biology and taxonomic classification.</title>
        <authorList>
            <person name="Goeker M."/>
        </authorList>
    </citation>
    <scope>NUCLEOTIDE SEQUENCE [LARGE SCALE GENOMIC DNA]</scope>
    <source>
        <strain evidence="1 2">DSM 100774</strain>
    </source>
</reference>
<sequence>MEFIIEHIHHILVAIVIGVASDWPEWRRKQKLKKLNK</sequence>
<evidence type="ECO:0000313" key="1">
    <source>
        <dbReference type="EMBL" id="MBB4106647.1"/>
    </source>
</evidence>
<organism evidence="1 2">
    <name type="scientific">Pedobacter zeae</name>
    <dbReference type="NCBI Taxonomy" id="1737356"/>
    <lineage>
        <taxon>Bacteria</taxon>
        <taxon>Pseudomonadati</taxon>
        <taxon>Bacteroidota</taxon>
        <taxon>Sphingobacteriia</taxon>
        <taxon>Sphingobacteriales</taxon>
        <taxon>Sphingobacteriaceae</taxon>
        <taxon>Pedobacter</taxon>
    </lineage>
</organism>
<name>A0A7W6K7P3_9SPHI</name>
<protein>
    <submittedName>
        <fullName evidence="1">Uncharacterized protein</fullName>
    </submittedName>
</protein>
<comment type="caution">
    <text evidence="1">The sequence shown here is derived from an EMBL/GenBank/DDBJ whole genome shotgun (WGS) entry which is preliminary data.</text>
</comment>
<dbReference type="EMBL" id="JACIEF010000001">
    <property type="protein sequence ID" value="MBB4106647.1"/>
    <property type="molecule type" value="Genomic_DNA"/>
</dbReference>
<dbReference type="Proteomes" id="UP000532273">
    <property type="component" value="Unassembled WGS sequence"/>
</dbReference>
<accession>A0A7W6K7P3</accession>